<keyword evidence="1" id="KW-0131">Cell cycle</keyword>
<evidence type="ECO:0000313" key="2">
    <source>
        <dbReference type="Proteomes" id="UP000467193"/>
    </source>
</evidence>
<evidence type="ECO:0000313" key="1">
    <source>
        <dbReference type="EMBL" id="BBY30235.1"/>
    </source>
</evidence>
<organism evidence="1 2">
    <name type="scientific">Mycolicibacterium sediminis</name>
    <dbReference type="NCBI Taxonomy" id="1286180"/>
    <lineage>
        <taxon>Bacteria</taxon>
        <taxon>Bacillati</taxon>
        <taxon>Actinomycetota</taxon>
        <taxon>Actinomycetes</taxon>
        <taxon>Mycobacteriales</taxon>
        <taxon>Mycobacteriaceae</taxon>
        <taxon>Mycolicibacterium</taxon>
    </lineage>
</organism>
<dbReference type="AlphaFoldDB" id="A0A7I7QVE4"/>
<reference evidence="1 2" key="1">
    <citation type="journal article" date="2019" name="Emerg. Microbes Infect.">
        <title>Comprehensive subspecies identification of 175 nontuberculous mycobacteria species based on 7547 genomic profiles.</title>
        <authorList>
            <person name="Matsumoto Y."/>
            <person name="Kinjo T."/>
            <person name="Motooka D."/>
            <person name="Nabeya D."/>
            <person name="Jung N."/>
            <person name="Uechi K."/>
            <person name="Horii T."/>
            <person name="Iida T."/>
            <person name="Fujita J."/>
            <person name="Nakamura S."/>
        </authorList>
    </citation>
    <scope>NUCLEOTIDE SEQUENCE [LARGE SCALE GENOMIC DNA]</scope>
    <source>
        <strain evidence="1 2">JCM 17899</strain>
    </source>
</reference>
<dbReference type="Proteomes" id="UP000467193">
    <property type="component" value="Chromosome"/>
</dbReference>
<keyword evidence="1" id="KW-0132">Cell division</keyword>
<proteinExistence type="predicted"/>
<gene>
    <name evidence="1" type="ORF">MSEDJ_43310</name>
</gene>
<dbReference type="EMBL" id="AP022588">
    <property type="protein sequence ID" value="BBY30235.1"/>
    <property type="molecule type" value="Genomic_DNA"/>
</dbReference>
<keyword evidence="2" id="KW-1185">Reference proteome</keyword>
<sequence>MTTGEPALTADDVRTATFDRSPWIKKGYEEKAVYDFLQLAARRLDGRGHLSAEDVRGVAFSKPPMGKRGLDTDQVDAMLDRIARTLDAL</sequence>
<name>A0A7I7QVE4_9MYCO</name>
<dbReference type="KEGG" id="msei:MSEDJ_43310"/>
<dbReference type="InterPro" id="IPR019933">
    <property type="entry name" value="DivIVA_domain"/>
</dbReference>
<dbReference type="GO" id="GO:0051301">
    <property type="term" value="P:cell division"/>
    <property type="evidence" value="ECO:0007669"/>
    <property type="project" value="UniProtKB-KW"/>
</dbReference>
<protein>
    <submittedName>
        <fullName evidence="1">Cell division protein DivIVA</fullName>
    </submittedName>
</protein>
<dbReference type="RefSeq" id="WP_163799579.1">
    <property type="nucleotide sequence ID" value="NZ_AP022588.1"/>
</dbReference>
<accession>A0A7I7QVE4</accession>
<dbReference type="Gene3D" id="6.10.250.660">
    <property type="match status" value="2"/>
</dbReference>
<dbReference type="NCBIfam" id="TIGR03544">
    <property type="entry name" value="DivI1A_domain"/>
    <property type="match status" value="2"/>
</dbReference>